<dbReference type="InterPro" id="IPR001915">
    <property type="entry name" value="Peptidase_M48"/>
</dbReference>
<reference evidence="8 9" key="1">
    <citation type="journal article" date="2013" name="BMC Microbiol.">
        <title>Identification of the type II cytochrome c maturation pathway in anammox bacteria by comparative genomics.</title>
        <authorList>
            <person name="Ferousi C."/>
            <person name="Speth D.R."/>
            <person name="Reimann J."/>
            <person name="Op den Camp H.J."/>
            <person name="Allen J.W."/>
            <person name="Keltjens J.T."/>
            <person name="Jetten M.S."/>
        </authorList>
    </citation>
    <scope>NUCLEOTIDE SEQUENCE [LARGE SCALE GENOMIC DNA]</scope>
    <source>
        <strain evidence="8">RU1</strain>
    </source>
</reference>
<evidence type="ECO:0000256" key="3">
    <source>
        <dbReference type="ARBA" id="ARBA00022801"/>
    </source>
</evidence>
<sequence>MSKLRFLSLLIIVMLLVSCSTVPITGRKQISFIPQSQLIGSSIDAYNQLLSQSKLSSDPTKKQMVVDVGTKIAAAAEGYMRENGMEKELEAYHWEFNLIEDDKTVNAFCMPGGKIAVYTGILPITQDETGLAVVMGHEVAHALANHGGERMSQALLAQLGATSLSVALSSQPAMTKELLMQAYGVGANVGVLLPYSRRQELEADHIGLILMAKADYDPRTAIPFWQRMGNVGGERPPEFLSTHPAPERRVEDIRDKIPEALKYYKGL</sequence>
<comment type="similarity">
    <text evidence="6">Belongs to the peptidase M48 family.</text>
</comment>
<accession>A0A0M2UT74</accession>
<dbReference type="GO" id="GO:0016020">
    <property type="term" value="C:membrane"/>
    <property type="evidence" value="ECO:0007669"/>
    <property type="project" value="TreeGrafter"/>
</dbReference>
<evidence type="ECO:0000256" key="4">
    <source>
        <dbReference type="ARBA" id="ARBA00022833"/>
    </source>
</evidence>
<dbReference type="CDD" id="cd07331">
    <property type="entry name" value="M48C_Oma1_like"/>
    <property type="match status" value="1"/>
</dbReference>
<dbReference type="Pfam" id="PF01435">
    <property type="entry name" value="Peptidase_M48"/>
    <property type="match status" value="1"/>
</dbReference>
<dbReference type="PANTHER" id="PTHR22726">
    <property type="entry name" value="METALLOENDOPEPTIDASE OMA1"/>
    <property type="match status" value="1"/>
</dbReference>
<gene>
    <name evidence="8" type="ORF">BROFUL_03139</name>
</gene>
<evidence type="ECO:0000256" key="1">
    <source>
        <dbReference type="ARBA" id="ARBA00022670"/>
    </source>
</evidence>
<dbReference type="PATRIC" id="fig|380242.3.peg.3872"/>
<dbReference type="Proteomes" id="UP000034954">
    <property type="component" value="Unassembled WGS sequence"/>
</dbReference>
<dbReference type="GO" id="GO:0046872">
    <property type="term" value="F:metal ion binding"/>
    <property type="evidence" value="ECO:0007669"/>
    <property type="project" value="UniProtKB-KW"/>
</dbReference>
<dbReference type="GO" id="GO:0051603">
    <property type="term" value="P:proteolysis involved in protein catabolic process"/>
    <property type="evidence" value="ECO:0007669"/>
    <property type="project" value="TreeGrafter"/>
</dbReference>
<evidence type="ECO:0000256" key="6">
    <source>
        <dbReference type="RuleBase" id="RU003983"/>
    </source>
</evidence>
<dbReference type="PROSITE" id="PS51257">
    <property type="entry name" value="PROKAR_LIPOPROTEIN"/>
    <property type="match status" value="1"/>
</dbReference>
<evidence type="ECO:0000256" key="5">
    <source>
        <dbReference type="ARBA" id="ARBA00023049"/>
    </source>
</evidence>
<comment type="caution">
    <text evidence="8">The sequence shown here is derived from an EMBL/GenBank/DDBJ whole genome shotgun (WGS) entry which is preliminary data.</text>
</comment>
<dbReference type="EMBL" id="LAQJ01000287">
    <property type="protein sequence ID" value="KKO18186.1"/>
    <property type="molecule type" value="Genomic_DNA"/>
</dbReference>
<keyword evidence="3 6" id="KW-0378">Hydrolase</keyword>
<dbReference type="Gene3D" id="3.30.2010.10">
    <property type="entry name" value="Metalloproteases ('zincins'), catalytic domain"/>
    <property type="match status" value="1"/>
</dbReference>
<evidence type="ECO:0000256" key="2">
    <source>
        <dbReference type="ARBA" id="ARBA00022723"/>
    </source>
</evidence>
<name>A0A0M2UT74_9BACT</name>
<protein>
    <submittedName>
        <fullName evidence="8">Peptidase</fullName>
    </submittedName>
</protein>
<proteinExistence type="inferred from homology"/>
<dbReference type="AlphaFoldDB" id="A0A0M2UT74"/>
<keyword evidence="2" id="KW-0479">Metal-binding</keyword>
<keyword evidence="1 6" id="KW-0645">Protease</keyword>
<evidence type="ECO:0000313" key="9">
    <source>
        <dbReference type="Proteomes" id="UP000034954"/>
    </source>
</evidence>
<keyword evidence="9" id="KW-1185">Reference proteome</keyword>
<evidence type="ECO:0000313" key="8">
    <source>
        <dbReference type="EMBL" id="KKO18186.1"/>
    </source>
</evidence>
<keyword evidence="5 6" id="KW-0482">Metalloprotease</keyword>
<organism evidence="8 9">
    <name type="scientific">Candidatus Brocadia fulgida</name>
    <dbReference type="NCBI Taxonomy" id="380242"/>
    <lineage>
        <taxon>Bacteria</taxon>
        <taxon>Pseudomonadati</taxon>
        <taxon>Planctomycetota</taxon>
        <taxon>Candidatus Brocadiia</taxon>
        <taxon>Candidatus Brocadiales</taxon>
        <taxon>Candidatus Brocadiaceae</taxon>
        <taxon>Candidatus Brocadia</taxon>
    </lineage>
</organism>
<comment type="cofactor">
    <cofactor evidence="6">
        <name>Zn(2+)</name>
        <dbReference type="ChEBI" id="CHEBI:29105"/>
    </cofactor>
    <text evidence="6">Binds 1 zinc ion per subunit.</text>
</comment>
<dbReference type="GO" id="GO:0004222">
    <property type="term" value="F:metalloendopeptidase activity"/>
    <property type="evidence" value="ECO:0007669"/>
    <property type="project" value="InterPro"/>
</dbReference>
<dbReference type="InterPro" id="IPR051156">
    <property type="entry name" value="Mito/Outer_Membr_Metalloprot"/>
</dbReference>
<feature type="domain" description="Peptidase M48" evidence="7">
    <location>
        <begin position="80"/>
        <end position="255"/>
    </location>
</feature>
<dbReference type="PANTHER" id="PTHR22726:SF24">
    <property type="entry name" value="M48 FAMILY METALLOPEPTIDASE"/>
    <property type="match status" value="1"/>
</dbReference>
<evidence type="ECO:0000259" key="7">
    <source>
        <dbReference type="Pfam" id="PF01435"/>
    </source>
</evidence>
<keyword evidence="4 6" id="KW-0862">Zinc</keyword>